<proteinExistence type="predicted"/>
<organism evidence="1">
    <name type="scientific">Physcomitrium patens</name>
    <name type="common">Spreading-leaved earth moss</name>
    <name type="synonym">Physcomitrella patens</name>
    <dbReference type="NCBI Taxonomy" id="3218"/>
    <lineage>
        <taxon>Eukaryota</taxon>
        <taxon>Viridiplantae</taxon>
        <taxon>Streptophyta</taxon>
        <taxon>Embryophyta</taxon>
        <taxon>Bryophyta</taxon>
        <taxon>Bryophytina</taxon>
        <taxon>Bryopsida</taxon>
        <taxon>Funariidae</taxon>
        <taxon>Funariales</taxon>
        <taxon>Funariaceae</taxon>
        <taxon>Physcomitrium</taxon>
    </lineage>
</organism>
<gene>
    <name evidence="1" type="ORF">PHYPA_024798</name>
</gene>
<dbReference type="EnsemblPlants" id="Pp3c20_6500V3.1">
    <property type="protein sequence ID" value="Pp3c20_6500V3.1"/>
    <property type="gene ID" value="Pp3c20_6500"/>
</dbReference>
<sequence>MIPTYVDEDLLLQSLIEKQNVKEGEIL</sequence>
<reference evidence="1 3" key="1">
    <citation type="journal article" date="2008" name="Science">
        <title>The Physcomitrella genome reveals evolutionary insights into the conquest of land by plants.</title>
        <authorList>
            <person name="Rensing S."/>
            <person name="Lang D."/>
            <person name="Zimmer A."/>
            <person name="Terry A."/>
            <person name="Salamov A."/>
            <person name="Shapiro H."/>
            <person name="Nishiyama T."/>
            <person name="Perroud P.-F."/>
            <person name="Lindquist E."/>
            <person name="Kamisugi Y."/>
            <person name="Tanahashi T."/>
            <person name="Sakakibara K."/>
            <person name="Fujita T."/>
            <person name="Oishi K."/>
            <person name="Shin-I T."/>
            <person name="Kuroki Y."/>
            <person name="Toyoda A."/>
            <person name="Suzuki Y."/>
            <person name="Hashimoto A."/>
            <person name="Yamaguchi K."/>
            <person name="Sugano A."/>
            <person name="Kohara Y."/>
            <person name="Fujiyama A."/>
            <person name="Anterola A."/>
            <person name="Aoki S."/>
            <person name="Ashton N."/>
            <person name="Barbazuk W.B."/>
            <person name="Barker E."/>
            <person name="Bennetzen J."/>
            <person name="Bezanilla M."/>
            <person name="Blankenship R."/>
            <person name="Cho S.H."/>
            <person name="Dutcher S."/>
            <person name="Estelle M."/>
            <person name="Fawcett J.A."/>
            <person name="Gundlach H."/>
            <person name="Hanada K."/>
            <person name="Heyl A."/>
            <person name="Hicks K.A."/>
            <person name="Hugh J."/>
            <person name="Lohr M."/>
            <person name="Mayer K."/>
            <person name="Melkozernov A."/>
            <person name="Murata T."/>
            <person name="Nelson D."/>
            <person name="Pils B."/>
            <person name="Prigge M."/>
            <person name="Reiss B."/>
            <person name="Renner T."/>
            <person name="Rombauts S."/>
            <person name="Rushton P."/>
            <person name="Sanderfoot A."/>
            <person name="Schween G."/>
            <person name="Shiu S.-H."/>
            <person name="Stueber K."/>
            <person name="Theodoulou F.L."/>
            <person name="Tu H."/>
            <person name="Van de Peer Y."/>
            <person name="Verrier P.J."/>
            <person name="Waters E."/>
            <person name="Wood A."/>
            <person name="Yang L."/>
            <person name="Cove D."/>
            <person name="Cuming A."/>
            <person name="Hasebe M."/>
            <person name="Lucas S."/>
            <person name="Mishler D.B."/>
            <person name="Reski R."/>
            <person name="Grigoriev I."/>
            <person name="Quatrano R.S."/>
            <person name="Boore J.L."/>
        </authorList>
    </citation>
    <scope>NUCLEOTIDE SEQUENCE [LARGE SCALE GENOMIC DNA]</scope>
    <source>
        <strain evidence="2 3">cv. Gransden 2004</strain>
    </source>
</reference>
<reference evidence="2" key="3">
    <citation type="submission" date="2020-12" db="UniProtKB">
        <authorList>
            <consortium name="EnsemblPlants"/>
        </authorList>
    </citation>
    <scope>IDENTIFICATION</scope>
</reference>
<protein>
    <submittedName>
        <fullName evidence="1 2">Uncharacterized protein</fullName>
    </submittedName>
</protein>
<evidence type="ECO:0000313" key="2">
    <source>
        <dbReference type="EnsemblPlants" id="Pp3c20_6500V3.1"/>
    </source>
</evidence>
<name>A0A2K1IUA6_PHYPA</name>
<dbReference type="Gramene" id="Pp3c20_6500V3.1">
    <property type="protein sequence ID" value="Pp3c20_6500V3.1"/>
    <property type="gene ID" value="Pp3c20_6500"/>
</dbReference>
<dbReference type="EMBL" id="ABEU02000020">
    <property type="protein sequence ID" value="PNR32856.1"/>
    <property type="molecule type" value="Genomic_DNA"/>
</dbReference>
<dbReference type="AlphaFoldDB" id="A0A2K1IUA6"/>
<reference evidence="1 3" key="2">
    <citation type="journal article" date="2018" name="Plant J.">
        <title>The Physcomitrella patens chromosome-scale assembly reveals moss genome structure and evolution.</title>
        <authorList>
            <person name="Lang D."/>
            <person name="Ullrich K.K."/>
            <person name="Murat F."/>
            <person name="Fuchs J."/>
            <person name="Jenkins J."/>
            <person name="Haas F.B."/>
            <person name="Piednoel M."/>
            <person name="Gundlach H."/>
            <person name="Van Bel M."/>
            <person name="Meyberg R."/>
            <person name="Vives C."/>
            <person name="Morata J."/>
            <person name="Symeonidi A."/>
            <person name="Hiss M."/>
            <person name="Muchero W."/>
            <person name="Kamisugi Y."/>
            <person name="Saleh O."/>
            <person name="Blanc G."/>
            <person name="Decker E.L."/>
            <person name="van Gessel N."/>
            <person name="Grimwood J."/>
            <person name="Hayes R.D."/>
            <person name="Graham S.W."/>
            <person name="Gunter L.E."/>
            <person name="McDaniel S.F."/>
            <person name="Hoernstein S.N.W."/>
            <person name="Larsson A."/>
            <person name="Li F.W."/>
            <person name="Perroud P.F."/>
            <person name="Phillips J."/>
            <person name="Ranjan P."/>
            <person name="Rokshar D.S."/>
            <person name="Rothfels C.J."/>
            <person name="Schneider L."/>
            <person name="Shu S."/>
            <person name="Stevenson D.W."/>
            <person name="Thummler F."/>
            <person name="Tillich M."/>
            <person name="Villarreal Aguilar J.C."/>
            <person name="Widiez T."/>
            <person name="Wong G.K."/>
            <person name="Wymore A."/>
            <person name="Zhang Y."/>
            <person name="Zimmer A.D."/>
            <person name="Quatrano R.S."/>
            <person name="Mayer K.F.X."/>
            <person name="Goodstein D."/>
            <person name="Casacuberta J.M."/>
            <person name="Vandepoele K."/>
            <person name="Reski R."/>
            <person name="Cuming A.C."/>
            <person name="Tuskan G.A."/>
            <person name="Maumus F."/>
            <person name="Salse J."/>
            <person name="Schmutz J."/>
            <person name="Rensing S.A."/>
        </authorList>
    </citation>
    <scope>NUCLEOTIDE SEQUENCE [LARGE SCALE GENOMIC DNA]</scope>
    <source>
        <strain evidence="2 3">cv. Gransden 2004</strain>
    </source>
</reference>
<evidence type="ECO:0000313" key="1">
    <source>
        <dbReference type="EMBL" id="PNR32856.1"/>
    </source>
</evidence>
<dbReference type="Proteomes" id="UP000006727">
    <property type="component" value="Chromosome 20"/>
</dbReference>
<evidence type="ECO:0000313" key="3">
    <source>
        <dbReference type="Proteomes" id="UP000006727"/>
    </source>
</evidence>
<keyword evidence="3" id="KW-1185">Reference proteome</keyword>
<accession>A0A2K1IUA6</accession>
<dbReference type="InParanoid" id="A0A2K1IUA6"/>